<dbReference type="RefSeq" id="WP_103265813.1">
    <property type="nucleotide sequence ID" value="NZ_CABMLE010000019.1"/>
</dbReference>
<proteinExistence type="predicted"/>
<gene>
    <name evidence="1" type="ORF">C2L71_11055</name>
</gene>
<reference evidence="2" key="1">
    <citation type="submission" date="2018-01" db="EMBL/GenBank/DDBJ databases">
        <title>Rubneribacter badeniensis gen. nov., sp. nov., and Colonibacter rubneri, gen. nov., sp. nov., WGS of new members of the Eggerthellaceae.</title>
        <authorList>
            <person name="Danylec N."/>
            <person name="Stoll D.A."/>
            <person name="Doetsch A."/>
            <person name="Kulling S.E."/>
            <person name="Huch M."/>
        </authorList>
    </citation>
    <scope>NUCLEOTIDE SEQUENCE [LARGE SCALE GENOMIC DNA]</scope>
    <source>
        <strain evidence="2">ResAG-96</strain>
    </source>
</reference>
<sequence>MADRVVESSDVQVPEIPEILEKVLLFSLEEAKEKMLQGEDVIPYTALVVKDNLFIENHPGETAEECFNFARHTVQNARGADAYALCYDGYVEIDDGTKDALIAEGGVPGEDEGYAVGFLYEADEDGALVFEEEPAYIGEAPNFMVALKSADAYDDDEIDEKYLDDEDDAVEDDAEKPEA</sequence>
<comment type="caution">
    <text evidence="1">The sequence shown here is derived from an EMBL/GenBank/DDBJ whole genome shotgun (WGS) entry which is preliminary data.</text>
</comment>
<protein>
    <submittedName>
        <fullName evidence="1">Uncharacterized protein</fullName>
    </submittedName>
</protein>
<evidence type="ECO:0000313" key="1">
    <source>
        <dbReference type="EMBL" id="PNV66856.1"/>
    </source>
</evidence>
<evidence type="ECO:0000313" key="2">
    <source>
        <dbReference type="Proteomes" id="UP000236197"/>
    </source>
</evidence>
<dbReference type="EMBL" id="PPEK01000019">
    <property type="protein sequence ID" value="PNV66856.1"/>
    <property type="molecule type" value="Genomic_DNA"/>
</dbReference>
<dbReference type="AlphaFoldDB" id="A0A2K2U937"/>
<organism evidence="1 2">
    <name type="scientific">Enteroscipio rubneri</name>
    <dbReference type="NCBI Taxonomy" id="2070686"/>
    <lineage>
        <taxon>Bacteria</taxon>
        <taxon>Bacillati</taxon>
        <taxon>Actinomycetota</taxon>
        <taxon>Coriobacteriia</taxon>
        <taxon>Eggerthellales</taxon>
        <taxon>Eggerthellaceae</taxon>
        <taxon>Enteroscipio</taxon>
    </lineage>
</organism>
<dbReference type="OrthoDB" id="3197104at2"/>
<accession>A0A2K2U937</accession>
<keyword evidence="2" id="KW-1185">Reference proteome</keyword>
<name>A0A2K2U937_9ACTN</name>
<dbReference type="Proteomes" id="UP000236197">
    <property type="component" value="Unassembled WGS sequence"/>
</dbReference>